<dbReference type="AlphaFoldDB" id="A0AA41Q169"/>
<reference evidence="1" key="1">
    <citation type="submission" date="2022-01" db="EMBL/GenBank/DDBJ databases">
        <title>Genome-Based Taxonomic Classification of the Phylum Actinobacteria.</title>
        <authorList>
            <person name="Gao Y."/>
        </authorList>
    </citation>
    <scope>NUCLEOTIDE SEQUENCE</scope>
    <source>
        <strain evidence="1">KLBMP 8922</strain>
    </source>
</reference>
<accession>A0AA41Q169</accession>
<gene>
    <name evidence="1" type="ORF">LZ495_13215</name>
</gene>
<dbReference type="Proteomes" id="UP001165378">
    <property type="component" value="Unassembled WGS sequence"/>
</dbReference>
<organism evidence="1 2">
    <name type="scientific">Yinghuangia soli</name>
    <dbReference type="NCBI Taxonomy" id="2908204"/>
    <lineage>
        <taxon>Bacteria</taxon>
        <taxon>Bacillati</taxon>
        <taxon>Actinomycetota</taxon>
        <taxon>Actinomycetes</taxon>
        <taxon>Kitasatosporales</taxon>
        <taxon>Streptomycetaceae</taxon>
        <taxon>Yinghuangia</taxon>
    </lineage>
</organism>
<evidence type="ECO:0000313" key="1">
    <source>
        <dbReference type="EMBL" id="MCF2528177.1"/>
    </source>
</evidence>
<keyword evidence="2" id="KW-1185">Reference proteome</keyword>
<name>A0AA41Q169_9ACTN</name>
<comment type="caution">
    <text evidence="1">The sequence shown here is derived from an EMBL/GenBank/DDBJ whole genome shotgun (WGS) entry which is preliminary data.</text>
</comment>
<dbReference type="EMBL" id="JAKFHA010000006">
    <property type="protein sequence ID" value="MCF2528177.1"/>
    <property type="molecule type" value="Genomic_DNA"/>
</dbReference>
<evidence type="ECO:0000313" key="2">
    <source>
        <dbReference type="Proteomes" id="UP001165378"/>
    </source>
</evidence>
<sequence length="292" mass="30294">MHQEDRVRLLLAEAADDLGPTPDLAPGALRAGKRAVVAGRFRTAGISIAAAVAVLTPAALVAPWPGGSSGPAAQYTQSMPLFPAAWPSDSPLEAPTTAYPVVHVKPTKDEGDRPVLTDDQRQVQYAFKQKAADVLQQLLPAVLGTMKVPDRDVMSLQVGTDSRTYAITLRVDPGGDIPTLDCGTNPSCLNGTMPDGTRVAVSSGSAAPPGSGVNAGTVHQAFFSYKGSNVIFGVFPADDGSLPISAQQLLAVITDQRFAGLLDFAVRYPALMHSGYGNTPGEAVPDPAASHS</sequence>
<dbReference type="RefSeq" id="WP_235052350.1">
    <property type="nucleotide sequence ID" value="NZ_JAKFHA010000006.1"/>
</dbReference>
<protein>
    <submittedName>
        <fullName evidence="1">Uncharacterized protein</fullName>
    </submittedName>
</protein>
<proteinExistence type="predicted"/>